<evidence type="ECO:0000256" key="8">
    <source>
        <dbReference type="SAM" id="MobiDB-lite"/>
    </source>
</evidence>
<feature type="transmembrane region" description="Helical" evidence="9">
    <location>
        <begin position="597"/>
        <end position="620"/>
    </location>
</feature>
<dbReference type="GO" id="GO:0006509">
    <property type="term" value="P:membrane protein ectodomain proteolysis"/>
    <property type="evidence" value="ECO:0007669"/>
    <property type="project" value="TreeGrafter"/>
</dbReference>
<feature type="disulfide bond" evidence="6">
    <location>
        <begin position="565"/>
        <end position="574"/>
    </location>
</feature>
<evidence type="ECO:0000256" key="9">
    <source>
        <dbReference type="SAM" id="Phobius"/>
    </source>
</evidence>
<dbReference type="EMBL" id="UZAN01040132">
    <property type="protein sequence ID" value="VDP68553.1"/>
    <property type="molecule type" value="Genomic_DNA"/>
</dbReference>
<feature type="compositionally biased region" description="Polar residues" evidence="8">
    <location>
        <begin position="898"/>
        <end position="910"/>
    </location>
</feature>
<dbReference type="InterPro" id="IPR001762">
    <property type="entry name" value="Disintegrin_dom"/>
</dbReference>
<gene>
    <name evidence="13" type="ORF">ECPE_LOCUS3148</name>
</gene>
<feature type="compositionally biased region" description="Polar residues" evidence="8">
    <location>
        <begin position="942"/>
        <end position="952"/>
    </location>
</feature>
<keyword evidence="14" id="KW-1185">Reference proteome</keyword>
<dbReference type="InterPro" id="IPR000742">
    <property type="entry name" value="EGF"/>
</dbReference>
<dbReference type="OrthoDB" id="5951731at2759"/>
<organism evidence="13 14">
    <name type="scientific">Echinostoma caproni</name>
    <dbReference type="NCBI Taxonomy" id="27848"/>
    <lineage>
        <taxon>Eukaryota</taxon>
        <taxon>Metazoa</taxon>
        <taxon>Spiralia</taxon>
        <taxon>Lophotrochozoa</taxon>
        <taxon>Platyhelminthes</taxon>
        <taxon>Trematoda</taxon>
        <taxon>Digenea</taxon>
        <taxon>Plagiorchiida</taxon>
        <taxon>Echinostomata</taxon>
        <taxon>Echinostomatoidea</taxon>
        <taxon>Echinostomatidae</taxon>
        <taxon>Echinostoma</taxon>
    </lineage>
</organism>
<evidence type="ECO:0000256" key="3">
    <source>
        <dbReference type="ARBA" id="ARBA00022989"/>
    </source>
</evidence>
<evidence type="ECO:0000259" key="11">
    <source>
        <dbReference type="PROSITE" id="PS50214"/>
    </source>
</evidence>
<dbReference type="SUPFAM" id="SSF55486">
    <property type="entry name" value="Metalloproteases ('zincins'), catalytic domain"/>
    <property type="match status" value="1"/>
</dbReference>
<comment type="subcellular location">
    <subcellularLocation>
        <location evidence="1">Membrane</location>
        <topology evidence="1">Single-pass membrane protein</topology>
    </subcellularLocation>
</comment>
<dbReference type="GO" id="GO:0016020">
    <property type="term" value="C:membrane"/>
    <property type="evidence" value="ECO:0007669"/>
    <property type="project" value="UniProtKB-SubCell"/>
</dbReference>
<feature type="region of interest" description="Disordered" evidence="8">
    <location>
        <begin position="887"/>
        <end position="910"/>
    </location>
</feature>
<dbReference type="InterPro" id="IPR001590">
    <property type="entry name" value="Peptidase_M12B"/>
</dbReference>
<feature type="binding site" evidence="7">
    <location>
        <position position="113"/>
    </location>
    <ligand>
        <name>Zn(2+)</name>
        <dbReference type="ChEBI" id="CHEBI:29105"/>
        <note>catalytic</note>
    </ligand>
</feature>
<feature type="region of interest" description="Disordered" evidence="8">
    <location>
        <begin position="736"/>
        <end position="795"/>
    </location>
</feature>
<evidence type="ECO:0008006" key="15">
    <source>
        <dbReference type="Google" id="ProtNLM"/>
    </source>
</evidence>
<feature type="domain" description="Peptidase M12B" evidence="12">
    <location>
        <begin position="1"/>
        <end position="172"/>
    </location>
</feature>
<feature type="compositionally biased region" description="Polar residues" evidence="8">
    <location>
        <begin position="979"/>
        <end position="996"/>
    </location>
</feature>
<feature type="binding site" evidence="7">
    <location>
        <position position="117"/>
    </location>
    <ligand>
        <name>Zn(2+)</name>
        <dbReference type="ChEBI" id="CHEBI:29105"/>
        <note>catalytic</note>
    </ligand>
</feature>
<evidence type="ECO:0000313" key="13">
    <source>
        <dbReference type="EMBL" id="VDP68553.1"/>
    </source>
</evidence>
<feature type="active site" evidence="7">
    <location>
        <position position="114"/>
    </location>
</feature>
<dbReference type="PANTHER" id="PTHR11905:SF159">
    <property type="entry name" value="ADAM METALLOPROTEASE"/>
    <property type="match status" value="1"/>
</dbReference>
<dbReference type="Gene3D" id="3.40.390.10">
    <property type="entry name" value="Collagenase (Catalytic Domain)"/>
    <property type="match status" value="1"/>
</dbReference>
<feature type="region of interest" description="Disordered" evidence="8">
    <location>
        <begin position="979"/>
        <end position="1006"/>
    </location>
</feature>
<evidence type="ECO:0000256" key="4">
    <source>
        <dbReference type="ARBA" id="ARBA00023136"/>
    </source>
</evidence>
<feature type="binding site" evidence="7">
    <location>
        <position position="123"/>
    </location>
    <ligand>
        <name>Zn(2+)</name>
        <dbReference type="ChEBI" id="CHEBI:29105"/>
        <note>catalytic</note>
    </ligand>
</feature>
<evidence type="ECO:0000256" key="2">
    <source>
        <dbReference type="ARBA" id="ARBA00022692"/>
    </source>
</evidence>
<dbReference type="GO" id="GO:0004222">
    <property type="term" value="F:metalloendopeptidase activity"/>
    <property type="evidence" value="ECO:0007669"/>
    <property type="project" value="InterPro"/>
</dbReference>
<dbReference type="Pfam" id="PF00200">
    <property type="entry name" value="Disintegrin"/>
    <property type="match status" value="1"/>
</dbReference>
<feature type="region of interest" description="Disordered" evidence="8">
    <location>
        <begin position="922"/>
        <end position="965"/>
    </location>
</feature>
<keyword evidence="7" id="KW-0479">Metal-binding</keyword>
<feature type="disulfide bond" evidence="7">
    <location>
        <begin position="87"/>
        <end position="167"/>
    </location>
</feature>
<evidence type="ECO:0000256" key="7">
    <source>
        <dbReference type="PROSITE-ProRule" id="PRU00276"/>
    </source>
</evidence>
<evidence type="ECO:0000313" key="14">
    <source>
        <dbReference type="Proteomes" id="UP000272942"/>
    </source>
</evidence>
<dbReference type="GO" id="GO:0046872">
    <property type="term" value="F:metal ion binding"/>
    <property type="evidence" value="ECO:0007669"/>
    <property type="project" value="UniProtKB-KW"/>
</dbReference>
<evidence type="ECO:0000256" key="5">
    <source>
        <dbReference type="PROSITE-ProRule" id="PRU00068"/>
    </source>
</evidence>
<dbReference type="Pfam" id="PF01421">
    <property type="entry name" value="Reprolysin"/>
    <property type="match status" value="1"/>
</dbReference>
<reference evidence="13 14" key="1">
    <citation type="submission" date="2018-11" db="EMBL/GenBank/DDBJ databases">
        <authorList>
            <consortium name="Pathogen Informatics"/>
        </authorList>
    </citation>
    <scope>NUCLEOTIDE SEQUENCE [LARGE SCALE GENOMIC DNA]</scope>
    <source>
        <strain evidence="13 14">Egypt</strain>
    </source>
</reference>
<feature type="domain" description="Disintegrin" evidence="11">
    <location>
        <begin position="248"/>
        <end position="352"/>
    </location>
</feature>
<sequence length="1006" mass="109545">MIYRVNMLMALVNSLYAPFNINIVVVQLEIWEHDRSHLKVEEHHLLATLAQFKRMHTTVRHDCLHALLGIKDEASRTRGKANPQTMCVYSRCVGYSRDSPRIEIAETARTIAHELGHNFGLRHDTEECKCQRCIMATGVEFGNNILEWSPCSIQDMPTLLAFGMGVCLGDAPVRSIVSVSSVLANESAEVSTRGRNEPHTNPIAPAASVVHVYNWMKQLTPLAAVHQTHSTRKRRRHPSDVRAQLKAAGLCGNGQLDPGEECDCGSSTSCPPELRDCCDVDNCRLRAGSECAGGSCCTVEPVPEALRSIKTRYRCRLLAAGTVCRNASGNCDLPEYCDGRSQWCPADVYKADGIPCRTEEGQRSHCIRGGCRTADSWCRTLWGDKARRGSPDCFYENHLWNMGDKPDPVANCGKYRPPQSERWEDAKSWPGLACQSWQDAECGRLWCDHRNEKAMLLGWIDSRTRVLRSGEVCSALVYDPVWPAADPSTWHVDNNTVPGQHNLNSAGVGIFSANTQDAGMVPDGTPCSHGMCYNGTCTNVYEIPSRIECDCRGQGVCNNRGNCHCNPGFSPPNCDYGGDGGSVDSGPPPPDGSPKPILVIPLCLLTFIGLPLVVALIYWYRNYGCTCPRVIGVSMIPTESGLYKPFDRGAGACIRQCCRCKIRPRSIKGPSYLPATSGSYPILAYATNGPNSLKNGGWVNGHCVTVVGKANGTCLDKAINGDVGFKANGTLLRSAPAGGQIDSKSKRKAKKSTKSDMPDLKGLISGPLELGEAQSVRSMEDEPQVLGGDSAEPGNPLGTNRMAKMWENVIARQNRVQVGSAPLADAPDTVTIKHAPIVNKTSVLSSSDGLEPKSVSVVQISQPKLETMTYQGDMCSLNEAMSTLKRGEKHSKMHAAEHQQQQQPTSASTIRRTATLRPPVRLVPSVNPLTSGSAGGRLVIQPTVNRSQSQRFGLSPRDISNPRLQNTTYTEALTDLETVRQQRAQQPTGGTLTNTPDKTKSNSRRP</sequence>
<name>A0A3P8JF85_9TREM</name>
<dbReference type="Proteomes" id="UP000272942">
    <property type="component" value="Unassembled WGS sequence"/>
</dbReference>
<dbReference type="SMART" id="SM00050">
    <property type="entry name" value="DISIN"/>
    <property type="match status" value="1"/>
</dbReference>
<dbReference type="AlphaFoldDB" id="A0A3P8JF85"/>
<feature type="disulfide bond" evidence="5">
    <location>
        <begin position="324"/>
        <end position="344"/>
    </location>
</feature>
<dbReference type="Gene3D" id="4.10.70.10">
    <property type="entry name" value="Disintegrin domain"/>
    <property type="match status" value="1"/>
</dbReference>
<dbReference type="InterPro" id="IPR006586">
    <property type="entry name" value="ADAM_Cys-rich"/>
</dbReference>
<evidence type="ECO:0000256" key="6">
    <source>
        <dbReference type="PROSITE-ProRule" id="PRU00076"/>
    </source>
</evidence>
<keyword evidence="3 9" id="KW-1133">Transmembrane helix</keyword>
<keyword evidence="2 9" id="KW-0812">Transmembrane</keyword>
<feature type="domain" description="EGF-like" evidence="10">
    <location>
        <begin position="545"/>
        <end position="575"/>
    </location>
</feature>
<accession>A0A3P8JF85</accession>
<dbReference type="Pfam" id="PF08516">
    <property type="entry name" value="ADAM_CR"/>
    <property type="match status" value="1"/>
</dbReference>
<comment type="caution">
    <text evidence="6">Lacks conserved residue(s) required for the propagation of feature annotation.</text>
</comment>
<dbReference type="PROSITE" id="PS01186">
    <property type="entry name" value="EGF_2"/>
    <property type="match status" value="1"/>
</dbReference>
<dbReference type="SMART" id="SM00608">
    <property type="entry name" value="ACR"/>
    <property type="match status" value="1"/>
</dbReference>
<keyword evidence="4 9" id="KW-0472">Membrane</keyword>
<protein>
    <recommendedName>
        <fullName evidence="15">Disintegrin domain-containing protein</fullName>
    </recommendedName>
</protein>
<dbReference type="PANTHER" id="PTHR11905">
    <property type="entry name" value="ADAM A DISINTEGRIN AND METALLOPROTEASE DOMAIN"/>
    <property type="match status" value="1"/>
</dbReference>
<evidence type="ECO:0000259" key="12">
    <source>
        <dbReference type="PROSITE" id="PS50215"/>
    </source>
</evidence>
<dbReference type="InterPro" id="IPR024079">
    <property type="entry name" value="MetalloPept_cat_dom_sf"/>
</dbReference>
<keyword evidence="7" id="KW-0862">Zinc</keyword>
<dbReference type="SUPFAM" id="SSF57552">
    <property type="entry name" value="Blood coagulation inhibitor (disintegrin)"/>
    <property type="match status" value="1"/>
</dbReference>
<keyword evidence="6" id="KW-1015">Disulfide bond</keyword>
<dbReference type="PROSITE" id="PS50026">
    <property type="entry name" value="EGF_3"/>
    <property type="match status" value="1"/>
</dbReference>
<keyword evidence="6" id="KW-0245">EGF-like domain</keyword>
<dbReference type="PROSITE" id="PS50215">
    <property type="entry name" value="ADAM_MEPRO"/>
    <property type="match status" value="1"/>
</dbReference>
<proteinExistence type="predicted"/>
<dbReference type="InterPro" id="IPR036436">
    <property type="entry name" value="Disintegrin_dom_sf"/>
</dbReference>
<evidence type="ECO:0000259" key="10">
    <source>
        <dbReference type="PROSITE" id="PS50026"/>
    </source>
</evidence>
<evidence type="ECO:0000256" key="1">
    <source>
        <dbReference type="ARBA" id="ARBA00004167"/>
    </source>
</evidence>
<dbReference type="PROSITE" id="PS50214">
    <property type="entry name" value="DISINTEGRIN_2"/>
    <property type="match status" value="1"/>
</dbReference>